<name>A0A7S3LMC5_9STRA</name>
<sequence>MDVHLSDGSETACVFWLHGLGDTPHGWADMARTMKPKMKHIKWILPHAPEHPVTCNAGYESTSWMDLLEIPIKVNSPDNGLQQEESIQKIHELIEKEISSGISSERIVLGGFSQGAALALASSLKFDKKLGGCVVFSGWALPHQQLGKILDTSINKEMPFMVAHGKEDNVVLTENGIFVSNLLKQANAHVNFHLYDGMPHSSCPEEINDLVAFLKETLP</sequence>
<evidence type="ECO:0000256" key="1">
    <source>
        <dbReference type="ARBA" id="ARBA00006499"/>
    </source>
</evidence>
<accession>A0A7S3LMC5</accession>
<evidence type="ECO:0000256" key="2">
    <source>
        <dbReference type="ARBA" id="ARBA00022801"/>
    </source>
</evidence>
<dbReference type="Gene3D" id="3.40.50.1820">
    <property type="entry name" value="alpha/beta hydrolase"/>
    <property type="match status" value="1"/>
</dbReference>
<dbReference type="PANTHER" id="PTHR10655:SF17">
    <property type="entry name" value="LYSOPHOSPHOLIPASE-LIKE PROTEIN 1"/>
    <property type="match status" value="1"/>
</dbReference>
<dbReference type="EMBL" id="HBIN01003069">
    <property type="protein sequence ID" value="CAE0431755.1"/>
    <property type="molecule type" value="Transcribed_RNA"/>
</dbReference>
<keyword evidence="2" id="KW-0378">Hydrolase</keyword>
<organism evidence="4">
    <name type="scientific">Aplanochytrium stocchinoi</name>
    <dbReference type="NCBI Taxonomy" id="215587"/>
    <lineage>
        <taxon>Eukaryota</taxon>
        <taxon>Sar</taxon>
        <taxon>Stramenopiles</taxon>
        <taxon>Bigyra</taxon>
        <taxon>Labyrinthulomycetes</taxon>
        <taxon>Thraustochytrida</taxon>
        <taxon>Thraustochytriidae</taxon>
        <taxon>Aplanochytrium</taxon>
    </lineage>
</organism>
<gene>
    <name evidence="4" type="ORF">ASTO00021_LOCUS2092</name>
</gene>
<proteinExistence type="inferred from homology"/>
<comment type="similarity">
    <text evidence="1">Belongs to the AB hydrolase superfamily. AB hydrolase 2 family.</text>
</comment>
<dbReference type="SUPFAM" id="SSF53474">
    <property type="entry name" value="alpha/beta-Hydrolases"/>
    <property type="match status" value="1"/>
</dbReference>
<dbReference type="InterPro" id="IPR050565">
    <property type="entry name" value="LYPA1-2/EST-like"/>
</dbReference>
<reference evidence="4" key="1">
    <citation type="submission" date="2021-01" db="EMBL/GenBank/DDBJ databases">
        <authorList>
            <person name="Corre E."/>
            <person name="Pelletier E."/>
            <person name="Niang G."/>
            <person name="Scheremetjew M."/>
            <person name="Finn R."/>
            <person name="Kale V."/>
            <person name="Holt S."/>
            <person name="Cochrane G."/>
            <person name="Meng A."/>
            <person name="Brown T."/>
            <person name="Cohen L."/>
        </authorList>
    </citation>
    <scope>NUCLEOTIDE SEQUENCE</scope>
    <source>
        <strain evidence="4">GSBS06</strain>
    </source>
</reference>
<dbReference type="Pfam" id="PF02230">
    <property type="entry name" value="Abhydrolase_2"/>
    <property type="match status" value="1"/>
</dbReference>
<feature type="domain" description="Phospholipase/carboxylesterase/thioesterase" evidence="3">
    <location>
        <begin position="6"/>
        <end position="217"/>
    </location>
</feature>
<dbReference type="GO" id="GO:0052689">
    <property type="term" value="F:carboxylic ester hydrolase activity"/>
    <property type="evidence" value="ECO:0007669"/>
    <property type="project" value="TreeGrafter"/>
</dbReference>
<dbReference type="InterPro" id="IPR003140">
    <property type="entry name" value="PLipase/COase/thioEstase"/>
</dbReference>
<dbReference type="PANTHER" id="PTHR10655">
    <property type="entry name" value="LYSOPHOSPHOLIPASE-RELATED"/>
    <property type="match status" value="1"/>
</dbReference>
<dbReference type="AlphaFoldDB" id="A0A7S3LMC5"/>
<dbReference type="GO" id="GO:0005737">
    <property type="term" value="C:cytoplasm"/>
    <property type="evidence" value="ECO:0007669"/>
    <property type="project" value="TreeGrafter"/>
</dbReference>
<protein>
    <recommendedName>
        <fullName evidence="3">Phospholipase/carboxylesterase/thioesterase domain-containing protein</fullName>
    </recommendedName>
</protein>
<dbReference type="InterPro" id="IPR029058">
    <property type="entry name" value="AB_hydrolase_fold"/>
</dbReference>
<dbReference type="GO" id="GO:0008474">
    <property type="term" value="F:palmitoyl-(protein) hydrolase activity"/>
    <property type="evidence" value="ECO:0007669"/>
    <property type="project" value="TreeGrafter"/>
</dbReference>
<evidence type="ECO:0000259" key="3">
    <source>
        <dbReference type="Pfam" id="PF02230"/>
    </source>
</evidence>
<evidence type="ECO:0000313" key="4">
    <source>
        <dbReference type="EMBL" id="CAE0431755.1"/>
    </source>
</evidence>